<dbReference type="InterPro" id="IPR014729">
    <property type="entry name" value="Rossmann-like_a/b/a_fold"/>
</dbReference>
<evidence type="ECO:0000259" key="9">
    <source>
        <dbReference type="Pfam" id="PF00133"/>
    </source>
</evidence>
<dbReference type="AlphaFoldDB" id="A0A977KCJ8"/>
<evidence type="ECO:0000259" key="10">
    <source>
        <dbReference type="Pfam" id="PF08264"/>
    </source>
</evidence>
<reference evidence="11" key="1">
    <citation type="submission" date="2013-11" db="EMBL/GenBank/DDBJ databases">
        <title>Comparative genomics of Ignicoccus.</title>
        <authorList>
            <person name="Podar M."/>
        </authorList>
    </citation>
    <scope>NUCLEOTIDE SEQUENCE</scope>
    <source>
        <strain evidence="11">DSM 13166</strain>
    </source>
</reference>
<keyword evidence="6" id="KW-0648">Protein biosynthesis</keyword>
<protein>
    <recommendedName>
        <fullName evidence="2">leucine--tRNA ligase</fullName>
        <ecNumber evidence="2">6.1.1.4</ecNumber>
    </recommendedName>
    <alternativeName>
        <fullName evidence="8">Leucyl-tRNA synthetase</fullName>
    </alternativeName>
</protein>
<dbReference type="PANTHER" id="PTHR45794">
    <property type="entry name" value="LEUCYL-TRNA SYNTHETASE"/>
    <property type="match status" value="1"/>
</dbReference>
<dbReference type="Gene3D" id="3.90.740.10">
    <property type="entry name" value="Valyl/Leucyl/Isoleucyl-tRNA synthetase, editing domain"/>
    <property type="match status" value="1"/>
</dbReference>
<dbReference type="InterPro" id="IPR009008">
    <property type="entry name" value="Val/Leu/Ile-tRNA-synth_edit"/>
</dbReference>
<sequence>MPEQKFFVTAAFPYALPFDLEDLYTRLRSFVIADAYAKYNLSLGKEVLFPMGFHYSGTPIVSFFEEVKKGNEEAVKKLKSLGVDPTQVESPKHLADIMAEKIRELLEKLQVEPDWSHSFNTEDPGYKSFVRWIFLKLKEKGLVEKGIYPVPWDPVEEMPISHHDTQGFKLPKIGQFYLLLFEVSPNTYLPAALRPETAFAVTNIWINPKSKYVLIDMNGKRMIVSEKAAFKLRHQIEGVVELGEVSPTELLGKRALNPITLERVPVLPSSHVDPNKGSGLVASTPAHNVQDYLALKEFLSSPTLLESFGIEEKEIKPKKVIEVPGEEDLLEKLLKEDPKEANRRLTLIERNKGRMICEEILKLAKGTEREDFFKGLLKVAICDHKPGEVAEIVKNATIFSGIAFVMYDIINGPIYSRFGNEVVVKILKDQWFLNYDNDKWKEEALEALGMTEFWPRDAKKVVAESIRTARKRAFTVTRGMGTELPWERGAIIDSLSDSTLYYMYYIFAPKVNGKELSPEEWDYLILGKGMGEIPEELKELRREFIKWMPLDMRIVHEGLLRSHVAYMYFHQAALLPPTQSPKRLISTGPVEGDLRDPWKVNGEALRLLLLTKAKPSSKLTIEKLEDELNSMNRMINQIKNLKGIETEEREMTLVDQWLLSELAKQGERFRFHMEQNQVREAALIAVNKMLDIAFRYLSRVADEGLKPSNVFKDFLEGWSAMLYPIMPKLAKEIGTGKWVEAERNLEAEAAEAYFDILYQTLKPYRGKRVTLVVAPYEKMKALRDALEAIDEGVWEDLEDMPKEIVDEAFKLGSDLRELVNYINEEELARRFAEVLKNKLGLEELKVEVGDTLPLKPLVKENQ</sequence>
<dbReference type="Pfam" id="PF08264">
    <property type="entry name" value="Anticodon_1"/>
    <property type="match status" value="1"/>
</dbReference>
<dbReference type="InterPro" id="IPR013155">
    <property type="entry name" value="M/V/L/I-tRNA-synth_anticd-bd"/>
</dbReference>
<dbReference type="GO" id="GO:0002161">
    <property type="term" value="F:aminoacyl-tRNA deacylase activity"/>
    <property type="evidence" value="ECO:0007669"/>
    <property type="project" value="InterPro"/>
</dbReference>
<dbReference type="SUPFAM" id="SSF47323">
    <property type="entry name" value="Anticodon-binding domain of a subclass of class I aminoacyl-tRNA synthetases"/>
    <property type="match status" value="1"/>
</dbReference>
<name>A0A977KCJ8_9CREN</name>
<evidence type="ECO:0000256" key="8">
    <source>
        <dbReference type="ARBA" id="ARBA00030520"/>
    </source>
</evidence>
<dbReference type="SUPFAM" id="SSF52374">
    <property type="entry name" value="Nucleotidylyl transferase"/>
    <property type="match status" value="1"/>
</dbReference>
<dbReference type="Gene3D" id="1.10.730.10">
    <property type="entry name" value="Isoleucyl-tRNA Synthetase, Domain 1"/>
    <property type="match status" value="1"/>
</dbReference>
<keyword evidence="4" id="KW-0547">Nucleotide-binding</keyword>
<dbReference type="InterPro" id="IPR002300">
    <property type="entry name" value="aa-tRNA-synth_Ia"/>
</dbReference>
<dbReference type="EC" id="6.1.1.4" evidence="2"/>
<keyword evidence="7" id="KW-0030">Aminoacyl-tRNA synthetase</keyword>
<dbReference type="GO" id="GO:0005524">
    <property type="term" value="F:ATP binding"/>
    <property type="evidence" value="ECO:0007669"/>
    <property type="project" value="UniProtKB-KW"/>
</dbReference>
<dbReference type="EMBL" id="CP006868">
    <property type="protein sequence ID" value="UXD22648.1"/>
    <property type="molecule type" value="Genomic_DNA"/>
</dbReference>
<comment type="similarity">
    <text evidence="1">Belongs to the class-I aminoacyl-tRNA synthetase family.</text>
</comment>
<evidence type="ECO:0000256" key="6">
    <source>
        <dbReference type="ARBA" id="ARBA00022917"/>
    </source>
</evidence>
<dbReference type="SUPFAM" id="SSF50677">
    <property type="entry name" value="ValRS/IleRS/LeuRS editing domain"/>
    <property type="match status" value="1"/>
</dbReference>
<evidence type="ECO:0000256" key="1">
    <source>
        <dbReference type="ARBA" id="ARBA00005594"/>
    </source>
</evidence>
<feature type="domain" description="Aminoacyl-tRNA synthetase class Ia" evidence="9">
    <location>
        <begin position="31"/>
        <end position="484"/>
    </location>
</feature>
<proteinExistence type="inferred from homology"/>
<dbReference type="PANTHER" id="PTHR45794:SF1">
    <property type="entry name" value="LEUCINE--TRNA LIGASE, CYTOPLASMIC"/>
    <property type="match status" value="1"/>
</dbReference>
<keyword evidence="12" id="KW-1185">Reference proteome</keyword>
<evidence type="ECO:0000256" key="2">
    <source>
        <dbReference type="ARBA" id="ARBA00013164"/>
    </source>
</evidence>
<keyword evidence="3" id="KW-0436">Ligase</keyword>
<evidence type="ECO:0000256" key="3">
    <source>
        <dbReference type="ARBA" id="ARBA00022598"/>
    </source>
</evidence>
<dbReference type="Proteomes" id="UP001063698">
    <property type="component" value="Chromosome"/>
</dbReference>
<dbReference type="Gene3D" id="3.40.50.620">
    <property type="entry name" value="HUPs"/>
    <property type="match status" value="1"/>
</dbReference>
<dbReference type="InterPro" id="IPR004493">
    <property type="entry name" value="Leu-tRNA-synth_Ia_arc/euk"/>
</dbReference>
<dbReference type="InterPro" id="IPR009080">
    <property type="entry name" value="tRNAsynth_Ia_anticodon-bd"/>
</dbReference>
<evidence type="ECO:0000313" key="12">
    <source>
        <dbReference type="Proteomes" id="UP001063698"/>
    </source>
</evidence>
<evidence type="ECO:0000313" key="11">
    <source>
        <dbReference type="EMBL" id="UXD22648.1"/>
    </source>
</evidence>
<feature type="domain" description="Methionyl/Valyl/Leucyl/Isoleucyl-tRNA synthetase anticodon-binding" evidence="10">
    <location>
        <begin position="655"/>
        <end position="734"/>
    </location>
</feature>
<keyword evidence="5" id="KW-0067">ATP-binding</keyword>
<evidence type="ECO:0000256" key="7">
    <source>
        <dbReference type="ARBA" id="ARBA00023146"/>
    </source>
</evidence>
<gene>
    <name evidence="11" type="ORF">IPA_06975</name>
</gene>
<dbReference type="KEGG" id="ipc:IPA_06975"/>
<evidence type="ECO:0000256" key="5">
    <source>
        <dbReference type="ARBA" id="ARBA00022840"/>
    </source>
</evidence>
<organism evidence="11 12">
    <name type="scientific">Ignicoccus pacificus DSM 13166</name>
    <dbReference type="NCBI Taxonomy" id="940294"/>
    <lineage>
        <taxon>Archaea</taxon>
        <taxon>Thermoproteota</taxon>
        <taxon>Thermoprotei</taxon>
        <taxon>Desulfurococcales</taxon>
        <taxon>Desulfurococcaceae</taxon>
        <taxon>Ignicoccus</taxon>
    </lineage>
</organism>
<dbReference type="Pfam" id="PF00133">
    <property type="entry name" value="tRNA-synt_1"/>
    <property type="match status" value="1"/>
</dbReference>
<dbReference type="GO" id="GO:0004823">
    <property type="term" value="F:leucine-tRNA ligase activity"/>
    <property type="evidence" value="ECO:0007669"/>
    <property type="project" value="UniProtKB-EC"/>
</dbReference>
<dbReference type="GO" id="GO:0006429">
    <property type="term" value="P:leucyl-tRNA aminoacylation"/>
    <property type="evidence" value="ECO:0007669"/>
    <property type="project" value="InterPro"/>
</dbReference>
<accession>A0A977KCJ8</accession>
<evidence type="ECO:0000256" key="4">
    <source>
        <dbReference type="ARBA" id="ARBA00022741"/>
    </source>
</evidence>